<gene>
    <name evidence="1" type="ORF">HNQ43_001398</name>
</gene>
<reference evidence="1 2" key="1">
    <citation type="submission" date="2020-08" db="EMBL/GenBank/DDBJ databases">
        <title>Genomic Encyclopedia of Type Strains, Phase IV (KMG-IV): sequencing the most valuable type-strain genomes for metagenomic binning, comparative biology and taxonomic classification.</title>
        <authorList>
            <person name="Goeker M."/>
        </authorList>
    </citation>
    <scope>NUCLEOTIDE SEQUENCE [LARGE SCALE GENOMIC DNA]</scope>
    <source>
        <strain evidence="1 2">DSM 26963</strain>
    </source>
</reference>
<evidence type="ECO:0008006" key="3">
    <source>
        <dbReference type="Google" id="ProtNLM"/>
    </source>
</evidence>
<evidence type="ECO:0000313" key="1">
    <source>
        <dbReference type="EMBL" id="MBB5185344.1"/>
    </source>
</evidence>
<sequence length="191" mass="21408">MKKIKSISILIIAILSIAAVLVGVKTKIDKQNDNLTVITKSTLKEMINISDLSTYEAIYNGIATVKNTENKDRIDYYVSYEATVKAGINFEELEIQVDQDKKIVTVTIPEIKITKTNVDISSLEYIFINNDANTETVSSEAYKRCVEDVENEVKSTDAIYNLAKQNATNSVEALISPFLEQADNEYKLKII</sequence>
<dbReference type="EMBL" id="JACHHD010000013">
    <property type="protein sequence ID" value="MBB5185344.1"/>
    <property type="molecule type" value="Genomic_DNA"/>
</dbReference>
<accession>A0A7W8D3K3</accession>
<evidence type="ECO:0000313" key="2">
    <source>
        <dbReference type="Proteomes" id="UP000521313"/>
    </source>
</evidence>
<protein>
    <recommendedName>
        <fullName evidence="3">DUF4230 domain-containing protein</fullName>
    </recommendedName>
</protein>
<organism evidence="1 2">
    <name type="scientific">Faecalicoccus acidiformans</name>
    <dbReference type="NCBI Taxonomy" id="915173"/>
    <lineage>
        <taxon>Bacteria</taxon>
        <taxon>Bacillati</taxon>
        <taxon>Bacillota</taxon>
        <taxon>Erysipelotrichia</taxon>
        <taxon>Erysipelotrichales</taxon>
        <taxon>Erysipelotrichaceae</taxon>
        <taxon>Faecalicoccus</taxon>
    </lineage>
</organism>
<comment type="caution">
    <text evidence="1">The sequence shown here is derived from an EMBL/GenBank/DDBJ whole genome shotgun (WGS) entry which is preliminary data.</text>
</comment>
<dbReference type="Pfam" id="PF14014">
    <property type="entry name" value="DUF4230"/>
    <property type="match status" value="1"/>
</dbReference>
<dbReference type="RefSeq" id="WP_183376206.1">
    <property type="nucleotide sequence ID" value="NZ_JACHHD010000013.1"/>
</dbReference>
<dbReference type="AlphaFoldDB" id="A0A7W8D3K3"/>
<name>A0A7W8D3K3_9FIRM</name>
<proteinExistence type="predicted"/>
<dbReference type="InterPro" id="IPR025324">
    <property type="entry name" value="DUF4230"/>
</dbReference>
<dbReference type="Proteomes" id="UP000521313">
    <property type="component" value="Unassembled WGS sequence"/>
</dbReference>